<evidence type="ECO:0000313" key="4">
    <source>
        <dbReference type="Proteomes" id="UP000297245"/>
    </source>
</evidence>
<dbReference type="InterPro" id="IPR040521">
    <property type="entry name" value="KDZ"/>
</dbReference>
<feature type="domain" description="CxC2-like cysteine cluster KDZ transposase-associated" evidence="2">
    <location>
        <begin position="163"/>
        <end position="269"/>
    </location>
</feature>
<feature type="compositionally biased region" description="Acidic residues" evidence="1">
    <location>
        <begin position="52"/>
        <end position="68"/>
    </location>
</feature>
<name>A0A4S8KR38_DENBC</name>
<sequence>MVKNSKKRKAEDLEGWDNFDTSTATHFSMSDDMRRLNQFMEVDSDHYSSDLGQDDDADESDEDDFDPLDNDLATLPDFSYLETVGKDQKLNDLGLAQDEDVAMDAPLRAWLPFRDEYLEEMLFIEGRRGQGLMCQECIVTAHAHHPLHWIEYWNGKWFEPTSLKTLGLVLELGHEHEPGMACVLPQEAHHDFTVIHTNGIHPVSVRFCGCNALLDNRKQLLRNMWFPATPINPQTVTTFSCLRQFQHFNCLGKLPAYDYYRGLQIMTESAQRTKVPDRYPVFLRSVVQWRHLKMCKRGGRGHAATGINGTALGELVVECPACPHPGKNLPTDWDRASPEEAFLYTMFFAIDANFRLRNRVVSNEYRSPILGDGWAYLVPSIPYREHLENYVSEREMGSCSGFAAMFLANLRNVTGLRSSGVGGVCCGRHRFWRKNGLGDLQKGERYCNIDFIFWCTIQGEEYLVIVISYDISCQWSINFWKRMADLNPKFNVKFTPNGVRFMVPKFHLRAHQTKCHTRFSFDYAPGCGATHGEVIEEGWAQSNKAAAQTKEMGPGSRAMTLDDIFGFHNWLNSEKLDQVLAKRLVNAVKEFEIHYQDFVQFDSGLEKTLGRPLLDEWKEKVVRWEQDHDEECPYEDESDNDKAQFKLRQLELLEDEQSALKEGVSGYASSPSGFIVQGIELQEAQRAVALFVVVNKTLTHTQQLDLAKRRSNLMKRLSEFRRSQDLLMPRLSQVISDNEMKHITDPDHSCPEKIPLYLPSDIPRLANRIHACVAKLPRIEANLREAEAQDALEGVRDGLRARTGATRFKIRNITGQVGSTRAAGVLRQIDIRIHSRKIRYRIAREALLRLRGCGKWEEVLKPLLDEDVRGINERALTKEEQREREERIKRVGVEPDSDGEEFLIEEGIVCRVRGEGKRRLSWIWYRPDVSEDDPEFRDAICVEWCKSRARLQRWREEVLLLTEELGRMTDYALWKAEWWFQRFVGKEGMKVNDIDPDLAEGLNSYAWQQANFQSQAAERTLDKWGELTKHARSVLARNPNLKTLTVDVEDVEEEKLGIEREAEEDI</sequence>
<dbReference type="Pfam" id="PF18758">
    <property type="entry name" value="KDZ"/>
    <property type="match status" value="1"/>
</dbReference>
<dbReference type="EMBL" id="ML180238">
    <property type="protein sequence ID" value="THU78216.1"/>
    <property type="molecule type" value="Genomic_DNA"/>
</dbReference>
<keyword evidence="4" id="KW-1185">Reference proteome</keyword>
<feature type="region of interest" description="Disordered" evidence="1">
    <location>
        <begin position="1"/>
        <end position="24"/>
    </location>
</feature>
<protein>
    <recommendedName>
        <fullName evidence="2">CxC2-like cysteine cluster KDZ transposase-associated domain-containing protein</fullName>
    </recommendedName>
</protein>
<reference evidence="3 4" key="1">
    <citation type="journal article" date="2019" name="Nat. Ecol. Evol.">
        <title>Megaphylogeny resolves global patterns of mushroom evolution.</title>
        <authorList>
            <person name="Varga T."/>
            <person name="Krizsan K."/>
            <person name="Foldi C."/>
            <person name="Dima B."/>
            <person name="Sanchez-Garcia M."/>
            <person name="Sanchez-Ramirez S."/>
            <person name="Szollosi G.J."/>
            <person name="Szarkandi J.G."/>
            <person name="Papp V."/>
            <person name="Albert L."/>
            <person name="Andreopoulos W."/>
            <person name="Angelini C."/>
            <person name="Antonin V."/>
            <person name="Barry K.W."/>
            <person name="Bougher N.L."/>
            <person name="Buchanan P."/>
            <person name="Buyck B."/>
            <person name="Bense V."/>
            <person name="Catcheside P."/>
            <person name="Chovatia M."/>
            <person name="Cooper J."/>
            <person name="Damon W."/>
            <person name="Desjardin D."/>
            <person name="Finy P."/>
            <person name="Geml J."/>
            <person name="Haridas S."/>
            <person name="Hughes K."/>
            <person name="Justo A."/>
            <person name="Karasinski D."/>
            <person name="Kautmanova I."/>
            <person name="Kiss B."/>
            <person name="Kocsube S."/>
            <person name="Kotiranta H."/>
            <person name="LaButti K.M."/>
            <person name="Lechner B.E."/>
            <person name="Liimatainen K."/>
            <person name="Lipzen A."/>
            <person name="Lukacs Z."/>
            <person name="Mihaltcheva S."/>
            <person name="Morgado L.N."/>
            <person name="Niskanen T."/>
            <person name="Noordeloos M.E."/>
            <person name="Ohm R.A."/>
            <person name="Ortiz-Santana B."/>
            <person name="Ovrebo C."/>
            <person name="Racz N."/>
            <person name="Riley R."/>
            <person name="Savchenko A."/>
            <person name="Shiryaev A."/>
            <person name="Soop K."/>
            <person name="Spirin V."/>
            <person name="Szebenyi C."/>
            <person name="Tomsovsky M."/>
            <person name="Tulloss R.E."/>
            <person name="Uehling J."/>
            <person name="Grigoriev I.V."/>
            <person name="Vagvolgyi C."/>
            <person name="Papp T."/>
            <person name="Martin F.M."/>
            <person name="Miettinen O."/>
            <person name="Hibbett D.S."/>
            <person name="Nagy L.G."/>
        </authorList>
    </citation>
    <scope>NUCLEOTIDE SEQUENCE [LARGE SCALE GENOMIC DNA]</scope>
    <source>
        <strain evidence="3 4">CBS 962.96</strain>
    </source>
</reference>
<proteinExistence type="predicted"/>
<evidence type="ECO:0000313" key="3">
    <source>
        <dbReference type="EMBL" id="THU78216.1"/>
    </source>
</evidence>
<evidence type="ECO:0000256" key="1">
    <source>
        <dbReference type="SAM" id="MobiDB-lite"/>
    </source>
</evidence>
<feature type="region of interest" description="Disordered" evidence="1">
    <location>
        <begin position="45"/>
        <end position="68"/>
    </location>
</feature>
<organism evidence="3 4">
    <name type="scientific">Dendrothele bispora (strain CBS 962.96)</name>
    <dbReference type="NCBI Taxonomy" id="1314807"/>
    <lineage>
        <taxon>Eukaryota</taxon>
        <taxon>Fungi</taxon>
        <taxon>Dikarya</taxon>
        <taxon>Basidiomycota</taxon>
        <taxon>Agaricomycotina</taxon>
        <taxon>Agaricomycetes</taxon>
        <taxon>Agaricomycetidae</taxon>
        <taxon>Agaricales</taxon>
        <taxon>Agaricales incertae sedis</taxon>
        <taxon>Dendrothele</taxon>
    </lineage>
</organism>
<dbReference type="Pfam" id="PF18803">
    <property type="entry name" value="CxC2"/>
    <property type="match status" value="1"/>
</dbReference>
<evidence type="ECO:0000259" key="2">
    <source>
        <dbReference type="Pfam" id="PF18803"/>
    </source>
</evidence>
<gene>
    <name evidence="3" type="ORF">K435DRAFT_811741</name>
</gene>
<dbReference type="OrthoDB" id="2974258at2759"/>
<dbReference type="AlphaFoldDB" id="A0A4S8KR38"/>
<dbReference type="InterPro" id="IPR041457">
    <property type="entry name" value="CxC2_KDZ-assoc"/>
</dbReference>
<accession>A0A4S8KR38</accession>
<dbReference type="Proteomes" id="UP000297245">
    <property type="component" value="Unassembled WGS sequence"/>
</dbReference>